<comment type="similarity">
    <text evidence="8">Belongs to the binding-protein-dependent transport system permease family.</text>
</comment>
<feature type="transmembrane region" description="Helical" evidence="8">
    <location>
        <begin position="398"/>
        <end position="416"/>
    </location>
</feature>
<comment type="caution">
    <text evidence="10">The sequence shown here is derived from an EMBL/GenBank/DDBJ whole genome shotgun (WGS) entry which is preliminary data.</text>
</comment>
<evidence type="ECO:0000256" key="3">
    <source>
        <dbReference type="ARBA" id="ARBA00022475"/>
    </source>
</evidence>
<evidence type="ECO:0000313" key="10">
    <source>
        <dbReference type="EMBL" id="MDQ4213235.1"/>
    </source>
</evidence>
<accession>A0ABU0XDP4</accession>
<gene>
    <name evidence="10" type="ORF">RBR11_04840</name>
</gene>
<feature type="domain" description="ABC transmembrane type-1" evidence="9">
    <location>
        <begin position="73"/>
        <end position="281"/>
    </location>
</feature>
<feature type="transmembrane region" description="Helical" evidence="8">
    <location>
        <begin position="27"/>
        <end position="53"/>
    </location>
</feature>
<dbReference type="SUPFAM" id="SSF161098">
    <property type="entry name" value="MetI-like"/>
    <property type="match status" value="2"/>
</dbReference>
<feature type="domain" description="ABC transmembrane type-1" evidence="9">
    <location>
        <begin position="360"/>
        <end position="550"/>
    </location>
</feature>
<dbReference type="PANTHER" id="PTHR43357">
    <property type="entry name" value="INNER MEMBRANE ABC TRANSPORTER PERMEASE PROTEIN YDCV"/>
    <property type="match status" value="1"/>
</dbReference>
<evidence type="ECO:0000256" key="7">
    <source>
        <dbReference type="ARBA" id="ARBA00023136"/>
    </source>
</evidence>
<feature type="transmembrane region" description="Helical" evidence="8">
    <location>
        <begin position="532"/>
        <end position="554"/>
    </location>
</feature>
<feature type="transmembrane region" description="Helical" evidence="8">
    <location>
        <begin position="209"/>
        <end position="234"/>
    </location>
</feature>
<feature type="transmembrane region" description="Helical" evidence="8">
    <location>
        <begin position="73"/>
        <end position="97"/>
    </location>
</feature>
<feature type="transmembrane region" description="Helical" evidence="8">
    <location>
        <begin position="303"/>
        <end position="331"/>
    </location>
</feature>
<evidence type="ECO:0000256" key="8">
    <source>
        <dbReference type="RuleBase" id="RU363032"/>
    </source>
</evidence>
<evidence type="ECO:0000313" key="11">
    <source>
        <dbReference type="Proteomes" id="UP001230289"/>
    </source>
</evidence>
<comment type="subcellular location">
    <subcellularLocation>
        <location evidence="1">Cell inner membrane</location>
        <topology evidence="1">Multi-pass membrane protein</topology>
    </subcellularLocation>
    <subcellularLocation>
        <location evidence="8">Cell membrane</location>
        <topology evidence="8">Multi-pass membrane protein</topology>
    </subcellularLocation>
</comment>
<dbReference type="Proteomes" id="UP001230289">
    <property type="component" value="Unassembled WGS sequence"/>
</dbReference>
<keyword evidence="4" id="KW-0997">Cell inner membrane</keyword>
<dbReference type="EMBL" id="JAVFCB010000002">
    <property type="protein sequence ID" value="MDQ4213235.1"/>
    <property type="molecule type" value="Genomic_DNA"/>
</dbReference>
<keyword evidence="3" id="KW-1003">Cell membrane</keyword>
<feature type="transmembrane region" description="Helical" evidence="8">
    <location>
        <begin position="109"/>
        <end position="133"/>
    </location>
</feature>
<feature type="transmembrane region" description="Helical" evidence="8">
    <location>
        <begin position="263"/>
        <end position="282"/>
    </location>
</feature>
<reference evidence="10 11" key="1">
    <citation type="submission" date="2023-08" db="EMBL/GenBank/DDBJ databases">
        <title>Microbacterium sp. nov., isolated from a waste landfill.</title>
        <authorList>
            <person name="Wen W."/>
        </authorList>
    </citation>
    <scope>NUCLEOTIDE SEQUENCE [LARGE SCALE GENOMIC DNA]</scope>
    <source>
        <strain evidence="10 11">ASV81</strain>
    </source>
</reference>
<keyword evidence="5 8" id="KW-0812">Transmembrane</keyword>
<sequence>MSAVDTGTKAYLIPQERRGLRFSPWSILTGLALLLVLGFVVWPIATVLIGSFAGGGLGGWAQFFRSRDDLQAVGNTLLLAFIVTAIATAIGVFLAYFTARYSFWVKSIVAVLPITALLVPEVIVAQAWLMLLGNNGFLTRLVRQAFGVTLPTLYGWTGLILILPLLYYTYVYLGTLAALKSFDSQLEEAAMSLGSSPLSARLKVMIPTILPAVASTSILVFTLSVCNFATSSIIGGDVKLLAPLTYRAFLAETGGDPMMQSTLATVSIGIVALVLFVQRITVGRRGYEMVQGRSWVPVRLRGFGGAILAIIATILLTASTLPMVMVVVIAFTKSFGPVLRWGEFSTDNVVDVLSSEPQPILNTVVFGAVACLIGVIVSVVVSVVIVKKKNLLTPALDFLIMLPMALSGTVLGIGMINAFGSGPLVLSGSSAIIVLVLVIRRLPHGVRNASATLHSIPDSLEDASVSLGVPPFRSFLNVVLPLMVPGIAAAVVLTWTTMIAELSGSLVVYSAGKETITIKVFQLIGSGLNGEAAAYGLVLTLLAIVPILIATKVFKIPLFN</sequence>
<evidence type="ECO:0000259" key="9">
    <source>
        <dbReference type="PROSITE" id="PS50928"/>
    </source>
</evidence>
<keyword evidence="7 8" id="KW-0472">Membrane</keyword>
<feature type="transmembrane region" description="Helical" evidence="8">
    <location>
        <begin position="360"/>
        <end position="386"/>
    </location>
</feature>
<protein>
    <submittedName>
        <fullName evidence="10">Iron ABC transporter permease</fullName>
    </submittedName>
</protein>
<dbReference type="PROSITE" id="PS50928">
    <property type="entry name" value="ABC_TM1"/>
    <property type="match status" value="2"/>
</dbReference>
<keyword evidence="6 8" id="KW-1133">Transmembrane helix</keyword>
<feature type="transmembrane region" description="Helical" evidence="8">
    <location>
        <begin position="153"/>
        <end position="173"/>
    </location>
</feature>
<evidence type="ECO:0000256" key="5">
    <source>
        <dbReference type="ARBA" id="ARBA00022692"/>
    </source>
</evidence>
<proteinExistence type="inferred from homology"/>
<evidence type="ECO:0000256" key="4">
    <source>
        <dbReference type="ARBA" id="ARBA00022519"/>
    </source>
</evidence>
<keyword evidence="2 8" id="KW-0813">Transport</keyword>
<feature type="transmembrane region" description="Helical" evidence="8">
    <location>
        <begin position="422"/>
        <end position="439"/>
    </location>
</feature>
<name>A0ABU0XDP4_9MICO</name>
<organism evidence="10 11">
    <name type="scientific">Microbacterium capsulatum</name>
    <dbReference type="NCBI Taxonomy" id="3041921"/>
    <lineage>
        <taxon>Bacteria</taxon>
        <taxon>Bacillati</taxon>
        <taxon>Actinomycetota</taxon>
        <taxon>Actinomycetes</taxon>
        <taxon>Micrococcales</taxon>
        <taxon>Microbacteriaceae</taxon>
        <taxon>Microbacterium</taxon>
    </lineage>
</organism>
<evidence type="ECO:0000256" key="2">
    <source>
        <dbReference type="ARBA" id="ARBA00022448"/>
    </source>
</evidence>
<dbReference type="CDD" id="cd06261">
    <property type="entry name" value="TM_PBP2"/>
    <property type="match status" value="2"/>
</dbReference>
<dbReference type="Pfam" id="PF00528">
    <property type="entry name" value="BPD_transp_1"/>
    <property type="match status" value="2"/>
</dbReference>
<evidence type="ECO:0000256" key="1">
    <source>
        <dbReference type="ARBA" id="ARBA00004429"/>
    </source>
</evidence>
<dbReference type="Gene3D" id="1.10.3720.10">
    <property type="entry name" value="MetI-like"/>
    <property type="match status" value="2"/>
</dbReference>
<dbReference type="InterPro" id="IPR000515">
    <property type="entry name" value="MetI-like"/>
</dbReference>
<dbReference type="PANTHER" id="PTHR43357:SF3">
    <property type="entry name" value="FE(3+)-TRANSPORT SYSTEM PERMEASE PROTEIN FBPB 2"/>
    <property type="match status" value="1"/>
</dbReference>
<evidence type="ECO:0000256" key="6">
    <source>
        <dbReference type="ARBA" id="ARBA00022989"/>
    </source>
</evidence>
<feature type="transmembrane region" description="Helical" evidence="8">
    <location>
        <begin position="475"/>
        <end position="500"/>
    </location>
</feature>
<dbReference type="InterPro" id="IPR035906">
    <property type="entry name" value="MetI-like_sf"/>
</dbReference>
<keyword evidence="11" id="KW-1185">Reference proteome</keyword>
<dbReference type="RefSeq" id="WP_308488168.1">
    <property type="nucleotide sequence ID" value="NZ_JAVFCB010000002.1"/>
</dbReference>